<evidence type="ECO:0000313" key="4">
    <source>
        <dbReference type="EMBL" id="CAI4003999.1"/>
    </source>
</evidence>
<feature type="compositionally biased region" description="Acidic residues" evidence="2">
    <location>
        <begin position="664"/>
        <end position="676"/>
    </location>
</feature>
<feature type="compositionally biased region" description="Low complexity" evidence="2">
    <location>
        <begin position="768"/>
        <end position="808"/>
    </location>
</feature>
<reference evidence="5 6" key="2">
    <citation type="submission" date="2024-05" db="EMBL/GenBank/DDBJ databases">
        <authorList>
            <person name="Chen Y."/>
            <person name="Shah S."/>
            <person name="Dougan E. K."/>
            <person name="Thang M."/>
            <person name="Chan C."/>
        </authorList>
    </citation>
    <scope>NUCLEOTIDE SEQUENCE [LARGE SCALE GENOMIC DNA]</scope>
</reference>
<feature type="non-terminal residue" evidence="4">
    <location>
        <position position="830"/>
    </location>
</feature>
<dbReference type="EMBL" id="CAMXCT020003347">
    <property type="protein sequence ID" value="CAL1157374.1"/>
    <property type="molecule type" value="Genomic_DNA"/>
</dbReference>
<dbReference type="InterPro" id="IPR018247">
    <property type="entry name" value="EF_Hand_1_Ca_BS"/>
</dbReference>
<feature type="compositionally biased region" description="Basic and acidic residues" evidence="2">
    <location>
        <begin position="681"/>
        <end position="703"/>
    </location>
</feature>
<dbReference type="AlphaFoldDB" id="A0A9P1G7N4"/>
<feature type="domain" description="EF-hand" evidence="3">
    <location>
        <begin position="610"/>
        <end position="645"/>
    </location>
</feature>
<proteinExistence type="predicted"/>
<evidence type="ECO:0000259" key="3">
    <source>
        <dbReference type="PROSITE" id="PS50222"/>
    </source>
</evidence>
<dbReference type="PROSITE" id="PS50222">
    <property type="entry name" value="EF_HAND_2"/>
    <property type="match status" value="1"/>
</dbReference>
<dbReference type="InterPro" id="IPR011992">
    <property type="entry name" value="EF-hand-dom_pair"/>
</dbReference>
<dbReference type="Gene3D" id="1.10.238.10">
    <property type="entry name" value="EF-hand"/>
    <property type="match status" value="1"/>
</dbReference>
<dbReference type="EMBL" id="CAMXCT030003347">
    <property type="protein sequence ID" value="CAL4791311.1"/>
    <property type="molecule type" value="Genomic_DNA"/>
</dbReference>
<dbReference type="EMBL" id="CAMXCT010003347">
    <property type="protein sequence ID" value="CAI4003999.1"/>
    <property type="molecule type" value="Genomic_DNA"/>
</dbReference>
<organism evidence="4">
    <name type="scientific">Cladocopium goreaui</name>
    <dbReference type="NCBI Taxonomy" id="2562237"/>
    <lineage>
        <taxon>Eukaryota</taxon>
        <taxon>Sar</taxon>
        <taxon>Alveolata</taxon>
        <taxon>Dinophyceae</taxon>
        <taxon>Suessiales</taxon>
        <taxon>Symbiodiniaceae</taxon>
        <taxon>Cladocopium</taxon>
    </lineage>
</organism>
<dbReference type="SUPFAM" id="SSF47473">
    <property type="entry name" value="EF-hand"/>
    <property type="match status" value="1"/>
</dbReference>
<gene>
    <name evidence="4" type="ORF">C1SCF055_LOCUS29817</name>
</gene>
<feature type="region of interest" description="Disordered" evidence="2">
    <location>
        <begin position="648"/>
        <end position="830"/>
    </location>
</feature>
<protein>
    <submittedName>
        <fullName evidence="5">EF-hand domain-containing protein</fullName>
    </submittedName>
</protein>
<comment type="caution">
    <text evidence="4">The sequence shown here is derived from an EMBL/GenBank/DDBJ whole genome shotgun (WGS) entry which is preliminary data.</text>
</comment>
<keyword evidence="1" id="KW-0106">Calcium</keyword>
<evidence type="ECO:0000256" key="1">
    <source>
        <dbReference type="ARBA" id="ARBA00022837"/>
    </source>
</evidence>
<reference evidence="4" key="1">
    <citation type="submission" date="2022-10" db="EMBL/GenBank/DDBJ databases">
        <authorList>
            <person name="Chen Y."/>
            <person name="Dougan E. K."/>
            <person name="Chan C."/>
            <person name="Rhodes N."/>
            <person name="Thang M."/>
        </authorList>
    </citation>
    <scope>NUCLEOTIDE SEQUENCE</scope>
</reference>
<keyword evidence="6" id="KW-1185">Reference proteome</keyword>
<accession>A0A9P1G7N4</accession>
<evidence type="ECO:0000256" key="2">
    <source>
        <dbReference type="SAM" id="MobiDB-lite"/>
    </source>
</evidence>
<feature type="compositionally biased region" description="Low complexity" evidence="2">
    <location>
        <begin position="729"/>
        <end position="761"/>
    </location>
</feature>
<dbReference type="InterPro" id="IPR002048">
    <property type="entry name" value="EF_hand_dom"/>
</dbReference>
<sequence length="830" mass="91755">MEAFCSHATQRGPHCNKPQKFRWGAWRTGHKEQRELTMADAGSVARSLASRSALKDKPTGVTKIPEALWIDFPGKNRSIWRIRFALEKFEMKMQAEEDWRSLRQQLLHAVRAAVRGVLLRREEGSRKPKPLQISVEGIKLCQKLERKEEHRPDWPKFLATISIETADSEAATAISSSLSSRAFRRSFATAASQQLASLGSVAHVRVEQELPQDIELEGGLGEDLFVVAVPEGRITDLGLCEGYELQAVLRNGCDLCEQGRQLRAMASHDVLAASRVAGPLRLCFQSPFAKLPKFSEKQLANRFGFGKVREQHFHRLVFELQFAWMEFKISSQSDLTQLNEALSADEDAVICHELKLGGLNLRQGWRLRSLNAQSCLAASDVATFQLQHLPMSLEAGPPREVKNLTLKKLQGALKKAGIHWLQEPEQMILLELLQQEREDAGTDSWMDDLADVFVIDSAGDFKRIAGRELGLQHVFHVSRKIQEALSSKKSATAGMMDMTIKQSDFANILDAGGLNWLTREQVAIIYHSIAGEDQQAGISLNDWISRFKWNPMEAASEVENVLQVWERRLDRRAQLLHRRGNRQKGTFLKPQSLSFWAFHGILTEMAVDWLSLPQQRLLFRSLDSNRDGRIDLEELKALAQRRGQIELLRQERNDAMPGATLAADTEESNSEDEAVDGQDGQDGHVADTGHEVEHGSRDGHSQTDGEGYTEFSGVSPTSAMYEDDFSQVSPDSGALSPSSPSSPLSPGDAAADMALAAVGTARGDATEPSQRSPASPASPALVSASEAPETPGAEAPEASEATEASEASEYGDDFEDRAQDAQVNALVAEK</sequence>
<dbReference type="OrthoDB" id="446180at2759"/>
<evidence type="ECO:0000313" key="6">
    <source>
        <dbReference type="Proteomes" id="UP001152797"/>
    </source>
</evidence>
<evidence type="ECO:0000313" key="5">
    <source>
        <dbReference type="EMBL" id="CAL4791311.1"/>
    </source>
</evidence>
<dbReference type="PROSITE" id="PS00018">
    <property type="entry name" value="EF_HAND_1"/>
    <property type="match status" value="1"/>
</dbReference>
<name>A0A9P1G7N4_9DINO</name>
<dbReference type="Proteomes" id="UP001152797">
    <property type="component" value="Unassembled WGS sequence"/>
</dbReference>
<dbReference type="GO" id="GO:0005509">
    <property type="term" value="F:calcium ion binding"/>
    <property type="evidence" value="ECO:0007669"/>
    <property type="project" value="InterPro"/>
</dbReference>